<keyword evidence="7 8" id="KW-0030">Aminoacyl-tRNA synthetase</keyword>
<comment type="subunit">
    <text evidence="8">Monomer.</text>
</comment>
<dbReference type="GO" id="GO:0006424">
    <property type="term" value="P:glutamyl-tRNA aminoacylation"/>
    <property type="evidence" value="ECO:0007669"/>
    <property type="project" value="UniProtKB-UniRule"/>
</dbReference>
<dbReference type="InterPro" id="IPR008925">
    <property type="entry name" value="aa_tRNA-synth_I_cd-bd_sf"/>
</dbReference>
<feature type="binding site" evidence="8">
    <location>
        <position position="243"/>
    </location>
    <ligand>
        <name>ATP</name>
        <dbReference type="ChEBI" id="CHEBI:30616"/>
    </ligand>
</feature>
<dbReference type="GO" id="GO:0005524">
    <property type="term" value="F:ATP binding"/>
    <property type="evidence" value="ECO:0007669"/>
    <property type="project" value="UniProtKB-UniRule"/>
</dbReference>
<feature type="short sequence motif" description="'KMSKS' region" evidence="8">
    <location>
        <begin position="240"/>
        <end position="244"/>
    </location>
</feature>
<sequence>MSVVTRFAPAPTGSLHVGNIRTAIHNWLWARKNNGRFLLRFDDTDRTRSSEESAESIRRDLAWLGLGHDEEHRQSARFDRYEDALERLRASGRVYPAYETAQELDLKRKVHLGRGKPPVYDRAALQLSDEERARLEAEGRRPHWRFRLDHDAAIEWDDLVRGRQHFDPALLSDPVIRREDGSWLYMLPSTVDDIDMGVTHVVRGEDHVTNTALQIQMFEALGAPAPAFAHEALLVGSEGKLSKRLGSLGTEAMKAEGIEPLAILAKLARIGTSLPVEPVADPSSLVEAFDFATFGRAPARFDLEELKALNARIVHGLPFSAVADRLPKGMGAEDWAAIRPNLKSVAEAGDWWAILHGHVEAAAPEEDRAFLAQAADAAAALGWGATPWADLVAALKGSSGRAGKALFLPLRRALTGRDSGPEMAALLPLIGRDETIARLRAAGGM</sequence>
<dbReference type="PRINTS" id="PR00987">
    <property type="entry name" value="TRNASYNTHGLU"/>
</dbReference>
<dbReference type="SUPFAM" id="SSF52374">
    <property type="entry name" value="Nucleotidylyl transferase"/>
    <property type="match status" value="1"/>
</dbReference>
<dbReference type="EMBL" id="SPDV01000043">
    <property type="protein sequence ID" value="TFI56971.1"/>
    <property type="molecule type" value="Genomic_DNA"/>
</dbReference>
<dbReference type="GO" id="GO:0005737">
    <property type="term" value="C:cytoplasm"/>
    <property type="evidence" value="ECO:0007669"/>
    <property type="project" value="UniProtKB-SubCell"/>
</dbReference>
<proteinExistence type="inferred from homology"/>
<evidence type="ECO:0000259" key="10">
    <source>
        <dbReference type="Pfam" id="PF19269"/>
    </source>
</evidence>
<evidence type="ECO:0000256" key="2">
    <source>
        <dbReference type="ARBA" id="ARBA00022490"/>
    </source>
</evidence>
<dbReference type="InterPro" id="IPR014729">
    <property type="entry name" value="Rossmann-like_a/b/a_fold"/>
</dbReference>
<feature type="domain" description="Glutamyl/glutaminyl-tRNA synthetase class Ib catalytic" evidence="9">
    <location>
        <begin position="3"/>
        <end position="289"/>
    </location>
</feature>
<gene>
    <name evidence="8" type="primary">gltX</name>
    <name evidence="11" type="ORF">E2493_17405</name>
</gene>
<dbReference type="Proteomes" id="UP000298213">
    <property type="component" value="Unassembled WGS sequence"/>
</dbReference>
<keyword evidence="5 8" id="KW-0067">ATP-binding</keyword>
<evidence type="ECO:0000259" key="9">
    <source>
        <dbReference type="Pfam" id="PF00749"/>
    </source>
</evidence>
<dbReference type="PANTHER" id="PTHR43311">
    <property type="entry name" value="GLUTAMATE--TRNA LIGASE"/>
    <property type="match status" value="1"/>
</dbReference>
<keyword evidence="2 8" id="KW-0963">Cytoplasm</keyword>
<dbReference type="Pfam" id="PF19269">
    <property type="entry name" value="Anticodon_2"/>
    <property type="match status" value="1"/>
</dbReference>
<dbReference type="PANTHER" id="PTHR43311:SF2">
    <property type="entry name" value="GLUTAMATE--TRNA LIGASE, MITOCHONDRIAL-RELATED"/>
    <property type="match status" value="1"/>
</dbReference>
<accession>A0A4Y8ZLU1</accession>
<dbReference type="SUPFAM" id="SSF48163">
    <property type="entry name" value="An anticodon-binding domain of class I aminoacyl-tRNA synthetases"/>
    <property type="match status" value="1"/>
</dbReference>
<dbReference type="RefSeq" id="WP_135089436.1">
    <property type="nucleotide sequence ID" value="NZ_SPDV01000043.1"/>
</dbReference>
<evidence type="ECO:0000256" key="4">
    <source>
        <dbReference type="ARBA" id="ARBA00022741"/>
    </source>
</evidence>
<keyword evidence="6 8" id="KW-0648">Protein biosynthesis</keyword>
<evidence type="ECO:0000256" key="7">
    <source>
        <dbReference type="ARBA" id="ARBA00023146"/>
    </source>
</evidence>
<dbReference type="InterPro" id="IPR020751">
    <property type="entry name" value="aa-tRNA-synth_I_codon-bd_sub2"/>
</dbReference>
<dbReference type="HAMAP" id="MF_00022">
    <property type="entry name" value="Glu_tRNA_synth_type1"/>
    <property type="match status" value="1"/>
</dbReference>
<dbReference type="Gene3D" id="1.10.10.350">
    <property type="match status" value="1"/>
</dbReference>
<dbReference type="AlphaFoldDB" id="A0A4Y8ZLU1"/>
<comment type="subcellular location">
    <subcellularLocation>
        <location evidence="8">Cytoplasm</location>
    </subcellularLocation>
</comment>
<comment type="caution">
    <text evidence="8">Lacks conserved residue(s) required for the propagation of feature annotation.</text>
</comment>
<comment type="caution">
    <text evidence="11">The sequence shown here is derived from an EMBL/GenBank/DDBJ whole genome shotgun (WGS) entry which is preliminary data.</text>
</comment>
<dbReference type="NCBIfam" id="TIGR00464">
    <property type="entry name" value="gltX_bact"/>
    <property type="match status" value="1"/>
</dbReference>
<reference evidence="11 12" key="1">
    <citation type="submission" date="2019-03" db="EMBL/GenBank/DDBJ databases">
        <title>Genome sequence of Sphingomonas sp. 17J27-24.</title>
        <authorList>
            <person name="Kim M."/>
            <person name="Maeng S."/>
            <person name="Sathiyaraj S."/>
        </authorList>
    </citation>
    <scope>NUCLEOTIDE SEQUENCE [LARGE SCALE GENOMIC DNA]</scope>
    <source>
        <strain evidence="11 12">17J27-24</strain>
    </source>
</reference>
<keyword evidence="4 8" id="KW-0547">Nucleotide-binding</keyword>
<evidence type="ECO:0000256" key="6">
    <source>
        <dbReference type="ARBA" id="ARBA00022917"/>
    </source>
</evidence>
<evidence type="ECO:0000256" key="1">
    <source>
        <dbReference type="ARBA" id="ARBA00007894"/>
    </source>
</evidence>
<dbReference type="Pfam" id="PF00749">
    <property type="entry name" value="tRNA-synt_1c"/>
    <property type="match status" value="1"/>
</dbReference>
<dbReference type="InterPro" id="IPR020058">
    <property type="entry name" value="Glu/Gln-tRNA-synth_Ib_cat-dom"/>
</dbReference>
<evidence type="ECO:0000313" key="11">
    <source>
        <dbReference type="EMBL" id="TFI56971.1"/>
    </source>
</evidence>
<dbReference type="InterPro" id="IPR004527">
    <property type="entry name" value="Glu-tRNA-ligase_bac/mito"/>
</dbReference>
<organism evidence="11 12">
    <name type="scientific">Sphingomonas parva</name>
    <dbReference type="NCBI Taxonomy" id="2555898"/>
    <lineage>
        <taxon>Bacteria</taxon>
        <taxon>Pseudomonadati</taxon>
        <taxon>Pseudomonadota</taxon>
        <taxon>Alphaproteobacteria</taxon>
        <taxon>Sphingomonadales</taxon>
        <taxon>Sphingomonadaceae</taxon>
        <taxon>Sphingomonas</taxon>
    </lineage>
</organism>
<dbReference type="InterPro" id="IPR049940">
    <property type="entry name" value="GluQ/Sye"/>
</dbReference>
<dbReference type="InterPro" id="IPR001412">
    <property type="entry name" value="aa-tRNA-synth_I_CS"/>
</dbReference>
<feature type="domain" description="Aminoacyl-tRNA synthetase class I anticodon-binding" evidence="10">
    <location>
        <begin position="361"/>
        <end position="442"/>
    </location>
</feature>
<evidence type="ECO:0000313" key="12">
    <source>
        <dbReference type="Proteomes" id="UP000298213"/>
    </source>
</evidence>
<evidence type="ECO:0000256" key="5">
    <source>
        <dbReference type="ARBA" id="ARBA00022840"/>
    </source>
</evidence>
<comment type="catalytic activity">
    <reaction evidence="8">
        <text>tRNA(Glu) + L-glutamate + ATP = L-glutamyl-tRNA(Glu) + AMP + diphosphate</text>
        <dbReference type="Rhea" id="RHEA:23540"/>
        <dbReference type="Rhea" id="RHEA-COMP:9663"/>
        <dbReference type="Rhea" id="RHEA-COMP:9680"/>
        <dbReference type="ChEBI" id="CHEBI:29985"/>
        <dbReference type="ChEBI" id="CHEBI:30616"/>
        <dbReference type="ChEBI" id="CHEBI:33019"/>
        <dbReference type="ChEBI" id="CHEBI:78442"/>
        <dbReference type="ChEBI" id="CHEBI:78520"/>
        <dbReference type="ChEBI" id="CHEBI:456215"/>
        <dbReference type="EC" id="6.1.1.17"/>
    </reaction>
</comment>
<evidence type="ECO:0000256" key="8">
    <source>
        <dbReference type="HAMAP-Rule" id="MF_00022"/>
    </source>
</evidence>
<comment type="function">
    <text evidence="8">Catalyzes the attachment of glutamate to tRNA(Glu) in a two-step reaction: glutamate is first activated by ATP to form Glu-AMP and then transferred to the acceptor end of tRNA(Glu).</text>
</comment>
<dbReference type="GO" id="GO:0000049">
    <property type="term" value="F:tRNA binding"/>
    <property type="evidence" value="ECO:0007669"/>
    <property type="project" value="InterPro"/>
</dbReference>
<dbReference type="Gene3D" id="3.40.50.620">
    <property type="entry name" value="HUPs"/>
    <property type="match status" value="1"/>
</dbReference>
<dbReference type="GO" id="GO:0004818">
    <property type="term" value="F:glutamate-tRNA ligase activity"/>
    <property type="evidence" value="ECO:0007669"/>
    <property type="project" value="UniProtKB-UniRule"/>
</dbReference>
<dbReference type="EC" id="6.1.1.17" evidence="8"/>
<dbReference type="PROSITE" id="PS00178">
    <property type="entry name" value="AA_TRNA_LIGASE_I"/>
    <property type="match status" value="1"/>
</dbReference>
<keyword evidence="3 8" id="KW-0436">Ligase</keyword>
<evidence type="ECO:0000256" key="3">
    <source>
        <dbReference type="ARBA" id="ARBA00022598"/>
    </source>
</evidence>
<dbReference type="InterPro" id="IPR045462">
    <property type="entry name" value="aa-tRNA-synth_I_cd-bd"/>
</dbReference>
<name>A0A4Y8ZLU1_9SPHN</name>
<keyword evidence="12" id="KW-1185">Reference proteome</keyword>
<dbReference type="InterPro" id="IPR000924">
    <property type="entry name" value="Glu/Gln-tRNA-synth"/>
</dbReference>
<dbReference type="OrthoDB" id="9807503at2"/>
<comment type="similarity">
    <text evidence="1 8">Belongs to the class-I aminoacyl-tRNA synthetase family. Glutamate--tRNA ligase type 1 subfamily.</text>
</comment>
<protein>
    <recommendedName>
        <fullName evidence="8">Glutamate--tRNA ligase</fullName>
        <ecNumber evidence="8">6.1.1.17</ecNumber>
    </recommendedName>
    <alternativeName>
        <fullName evidence="8">Glutamyl-tRNA synthetase</fullName>
        <shortName evidence="8">GluRS</shortName>
    </alternativeName>
</protein>